<evidence type="ECO:0000256" key="1">
    <source>
        <dbReference type="SAM" id="Phobius"/>
    </source>
</evidence>
<proteinExistence type="predicted"/>
<dbReference type="Proteomes" id="UP000762676">
    <property type="component" value="Unassembled WGS sequence"/>
</dbReference>
<evidence type="ECO:0000313" key="3">
    <source>
        <dbReference type="Proteomes" id="UP000762676"/>
    </source>
</evidence>
<comment type="caution">
    <text evidence="2">The sequence shown here is derived from an EMBL/GenBank/DDBJ whole genome shotgun (WGS) entry which is preliminary data.</text>
</comment>
<dbReference type="AlphaFoldDB" id="A0AAV4HT82"/>
<keyword evidence="1" id="KW-0472">Membrane</keyword>
<accession>A0AAV4HT82</accession>
<keyword evidence="1" id="KW-1133">Transmembrane helix</keyword>
<feature type="transmembrane region" description="Helical" evidence="1">
    <location>
        <begin position="97"/>
        <end position="117"/>
    </location>
</feature>
<dbReference type="EMBL" id="BMAT01002153">
    <property type="protein sequence ID" value="GFS00234.1"/>
    <property type="molecule type" value="Genomic_DNA"/>
</dbReference>
<protein>
    <recommendedName>
        <fullName evidence="4">Peptidase M12B domain-containing protein</fullName>
    </recommendedName>
</protein>
<keyword evidence="3" id="KW-1185">Reference proteome</keyword>
<evidence type="ECO:0000313" key="2">
    <source>
        <dbReference type="EMBL" id="GFS00234.1"/>
    </source>
</evidence>
<reference evidence="2 3" key="1">
    <citation type="journal article" date="2021" name="Elife">
        <title>Chloroplast acquisition without the gene transfer in kleptoplastic sea slugs, Plakobranchus ocellatus.</title>
        <authorList>
            <person name="Maeda T."/>
            <person name="Takahashi S."/>
            <person name="Yoshida T."/>
            <person name="Shimamura S."/>
            <person name="Takaki Y."/>
            <person name="Nagai Y."/>
            <person name="Toyoda A."/>
            <person name="Suzuki Y."/>
            <person name="Arimoto A."/>
            <person name="Ishii H."/>
            <person name="Satoh N."/>
            <person name="Nishiyama T."/>
            <person name="Hasebe M."/>
            <person name="Maruyama T."/>
            <person name="Minagawa J."/>
            <person name="Obokata J."/>
            <person name="Shigenobu S."/>
        </authorList>
    </citation>
    <scope>NUCLEOTIDE SEQUENCE [LARGE SCALE GENOMIC DNA]</scope>
</reference>
<gene>
    <name evidence="2" type="ORF">ElyMa_001066600</name>
</gene>
<keyword evidence="1" id="KW-0812">Transmembrane</keyword>
<sequence length="119" mass="13294">MYRYQKRHVNGQKLYCDSVRSPVLLSVLSVTIRHAIGHALGCKGSRQPGYNKFNRDSGTSSQCQRVTVNATTDTTPTIIPFQAEDKEKKPEDDRCGFEFNIIYIIIIITVSGLAGIMTL</sequence>
<organism evidence="2 3">
    <name type="scientific">Elysia marginata</name>
    <dbReference type="NCBI Taxonomy" id="1093978"/>
    <lineage>
        <taxon>Eukaryota</taxon>
        <taxon>Metazoa</taxon>
        <taxon>Spiralia</taxon>
        <taxon>Lophotrochozoa</taxon>
        <taxon>Mollusca</taxon>
        <taxon>Gastropoda</taxon>
        <taxon>Heterobranchia</taxon>
        <taxon>Euthyneura</taxon>
        <taxon>Panpulmonata</taxon>
        <taxon>Sacoglossa</taxon>
        <taxon>Placobranchoidea</taxon>
        <taxon>Plakobranchidae</taxon>
        <taxon>Elysia</taxon>
    </lineage>
</organism>
<name>A0AAV4HT82_9GAST</name>
<evidence type="ECO:0008006" key="4">
    <source>
        <dbReference type="Google" id="ProtNLM"/>
    </source>
</evidence>